<comment type="caution">
    <text evidence="9">The sequence shown here is derived from an EMBL/GenBank/DDBJ whole genome shotgun (WGS) entry which is preliminary data.</text>
</comment>
<evidence type="ECO:0000313" key="10">
    <source>
        <dbReference type="Proteomes" id="UP000567795"/>
    </source>
</evidence>
<dbReference type="InterPro" id="IPR011060">
    <property type="entry name" value="RibuloseP-bd_barrel"/>
</dbReference>
<protein>
    <recommendedName>
        <fullName evidence="8">Tryptophan synthase alpha chain</fullName>
        <ecNumber evidence="8">4.2.1.20</ecNumber>
    </recommendedName>
</protein>
<evidence type="ECO:0000256" key="3">
    <source>
        <dbReference type="ARBA" id="ARBA00022605"/>
    </source>
</evidence>
<comment type="subunit">
    <text evidence="2 8">Tetramer of two alpha and two beta chains.</text>
</comment>
<evidence type="ECO:0000256" key="6">
    <source>
        <dbReference type="ARBA" id="ARBA00023239"/>
    </source>
</evidence>
<comment type="function">
    <text evidence="8">The alpha subunit is responsible for the aldol cleavage of indoleglycerol phosphate to indole and glyceraldehyde 3-phosphate.</text>
</comment>
<dbReference type="EMBL" id="JACBZD010000001">
    <property type="protein sequence ID" value="NYI05087.1"/>
    <property type="molecule type" value="Genomic_DNA"/>
</dbReference>
<name>A0A852ZU49_9ACTN</name>
<sequence length="418" mass="42147">MFGTLLSGVHEELQQRVGSLHRAGGQARAALLPSRAGGVRLGAAGRAGVAGDAPAGGGVADLPAARGPRAGGVGTAPVDAAGPVETAGPGAPVRVAARAVAARGAAGASEASCPGRRRPLLVGYLPAGFPDRRTATRALLAMVEGGCDIVEIGVPYSDPVLDGPAIQRACGHSLAGGTRMTDVRDTVREVAATGTEVYVMSYFSPIDRYGRNRFAEEFASAGASGCILPDLPVENARPWLEASRPHGLSTVFVPVPTAGQERLRRIVSEASGFVYAPVGRGVTGSGGGPAVGAAAFVNRIRALTDLPVYAGMGISSGQQAAEVASYADGVIVGSAFVQRLLQARSPRAGVAAVRRLAEELSAAVAETADGRSHAVRAGAAAGGSTGRARSAAGGALCDGASLRRSAGAGRWRWPRWGR</sequence>
<organism evidence="9 10">
    <name type="scientific">Allostreptomyces psammosilenae</name>
    <dbReference type="NCBI Taxonomy" id="1892865"/>
    <lineage>
        <taxon>Bacteria</taxon>
        <taxon>Bacillati</taxon>
        <taxon>Actinomycetota</taxon>
        <taxon>Actinomycetes</taxon>
        <taxon>Kitasatosporales</taxon>
        <taxon>Streptomycetaceae</taxon>
        <taxon>Allostreptomyces</taxon>
    </lineage>
</organism>
<evidence type="ECO:0000313" key="9">
    <source>
        <dbReference type="EMBL" id="NYI05087.1"/>
    </source>
</evidence>
<dbReference type="RefSeq" id="WP_218903997.1">
    <property type="nucleotide sequence ID" value="NZ_JACBZD010000001.1"/>
</dbReference>
<dbReference type="AlphaFoldDB" id="A0A852ZU49"/>
<evidence type="ECO:0000256" key="7">
    <source>
        <dbReference type="ARBA" id="ARBA00049047"/>
    </source>
</evidence>
<proteinExistence type="inferred from homology"/>
<dbReference type="UniPathway" id="UPA00035">
    <property type="reaction ID" value="UER00044"/>
</dbReference>
<reference evidence="9 10" key="1">
    <citation type="submission" date="2020-07" db="EMBL/GenBank/DDBJ databases">
        <title>Sequencing the genomes of 1000 actinobacteria strains.</title>
        <authorList>
            <person name="Klenk H.-P."/>
        </authorList>
    </citation>
    <scope>NUCLEOTIDE SEQUENCE [LARGE SCALE GENOMIC DNA]</scope>
    <source>
        <strain evidence="9 10">DSM 42178</strain>
    </source>
</reference>
<dbReference type="Gene3D" id="3.20.20.70">
    <property type="entry name" value="Aldolase class I"/>
    <property type="match status" value="1"/>
</dbReference>
<gene>
    <name evidence="8" type="primary">trpA</name>
    <name evidence="9" type="ORF">FHU37_002030</name>
</gene>
<comment type="similarity">
    <text evidence="8">Belongs to the TrpA family.</text>
</comment>
<evidence type="ECO:0000256" key="8">
    <source>
        <dbReference type="HAMAP-Rule" id="MF_00131"/>
    </source>
</evidence>
<dbReference type="PANTHER" id="PTHR43406:SF1">
    <property type="entry name" value="TRYPTOPHAN SYNTHASE ALPHA CHAIN, CHLOROPLASTIC"/>
    <property type="match status" value="1"/>
</dbReference>
<dbReference type="Proteomes" id="UP000567795">
    <property type="component" value="Unassembled WGS sequence"/>
</dbReference>
<evidence type="ECO:0000256" key="2">
    <source>
        <dbReference type="ARBA" id="ARBA00011270"/>
    </source>
</evidence>
<comment type="catalytic activity">
    <reaction evidence="7 8">
        <text>(1S,2R)-1-C-(indol-3-yl)glycerol 3-phosphate + L-serine = D-glyceraldehyde 3-phosphate + L-tryptophan + H2O</text>
        <dbReference type="Rhea" id="RHEA:10532"/>
        <dbReference type="ChEBI" id="CHEBI:15377"/>
        <dbReference type="ChEBI" id="CHEBI:33384"/>
        <dbReference type="ChEBI" id="CHEBI:57912"/>
        <dbReference type="ChEBI" id="CHEBI:58866"/>
        <dbReference type="ChEBI" id="CHEBI:59776"/>
        <dbReference type="EC" id="4.2.1.20"/>
    </reaction>
</comment>
<dbReference type="SUPFAM" id="SSF51366">
    <property type="entry name" value="Ribulose-phoshate binding barrel"/>
    <property type="match status" value="1"/>
</dbReference>
<evidence type="ECO:0000256" key="4">
    <source>
        <dbReference type="ARBA" id="ARBA00022822"/>
    </source>
</evidence>
<keyword evidence="4 8" id="KW-0822">Tryptophan biosynthesis</keyword>
<evidence type="ECO:0000256" key="1">
    <source>
        <dbReference type="ARBA" id="ARBA00004733"/>
    </source>
</evidence>
<keyword evidence="10" id="KW-1185">Reference proteome</keyword>
<keyword evidence="6 8" id="KW-0456">Lyase</keyword>
<dbReference type="GO" id="GO:0004834">
    <property type="term" value="F:tryptophan synthase activity"/>
    <property type="evidence" value="ECO:0007669"/>
    <property type="project" value="UniProtKB-UniRule"/>
</dbReference>
<accession>A0A852ZU49</accession>
<dbReference type="Pfam" id="PF00290">
    <property type="entry name" value="Trp_syntA"/>
    <property type="match status" value="1"/>
</dbReference>
<dbReference type="PROSITE" id="PS00167">
    <property type="entry name" value="TRP_SYNTHASE_ALPHA"/>
    <property type="match status" value="1"/>
</dbReference>
<dbReference type="CDD" id="cd04724">
    <property type="entry name" value="Tryptophan_synthase_alpha"/>
    <property type="match status" value="1"/>
</dbReference>
<keyword evidence="5 8" id="KW-0057">Aromatic amino acid biosynthesis</keyword>
<dbReference type="InterPro" id="IPR013785">
    <property type="entry name" value="Aldolase_TIM"/>
</dbReference>
<dbReference type="InterPro" id="IPR002028">
    <property type="entry name" value="Trp_synthase_suA"/>
</dbReference>
<feature type="active site" description="Proton acceptor" evidence="8">
    <location>
        <position position="151"/>
    </location>
</feature>
<dbReference type="EC" id="4.2.1.20" evidence="8"/>
<comment type="pathway">
    <text evidence="1 8">Amino-acid biosynthesis; L-tryptophan biosynthesis; L-tryptophan from chorismate: step 5/5.</text>
</comment>
<dbReference type="NCBIfam" id="TIGR00262">
    <property type="entry name" value="trpA"/>
    <property type="match status" value="1"/>
</dbReference>
<dbReference type="PANTHER" id="PTHR43406">
    <property type="entry name" value="TRYPTOPHAN SYNTHASE, ALPHA CHAIN"/>
    <property type="match status" value="1"/>
</dbReference>
<keyword evidence="3 8" id="KW-0028">Amino-acid biosynthesis</keyword>
<dbReference type="InterPro" id="IPR018204">
    <property type="entry name" value="Trp_synthase_alpha_AS"/>
</dbReference>
<feature type="active site" description="Proton acceptor" evidence="8">
    <location>
        <position position="162"/>
    </location>
</feature>
<dbReference type="HAMAP" id="MF_00131">
    <property type="entry name" value="Trp_synth_alpha"/>
    <property type="match status" value="1"/>
</dbReference>
<evidence type="ECO:0000256" key="5">
    <source>
        <dbReference type="ARBA" id="ARBA00023141"/>
    </source>
</evidence>
<dbReference type="GO" id="GO:0005829">
    <property type="term" value="C:cytosol"/>
    <property type="evidence" value="ECO:0007669"/>
    <property type="project" value="TreeGrafter"/>
</dbReference>